<dbReference type="AlphaFoldDB" id="A0A0A9BVP7"/>
<evidence type="ECO:0000313" key="2">
    <source>
        <dbReference type="EMBL" id="JAD66278.1"/>
    </source>
</evidence>
<reference evidence="2" key="2">
    <citation type="journal article" date="2015" name="Data Brief">
        <title>Shoot transcriptome of the giant reed, Arundo donax.</title>
        <authorList>
            <person name="Barrero R.A."/>
            <person name="Guerrero F.D."/>
            <person name="Moolhuijzen P."/>
            <person name="Goolsby J.A."/>
            <person name="Tidwell J."/>
            <person name="Bellgard S.E."/>
            <person name="Bellgard M.I."/>
        </authorList>
    </citation>
    <scope>NUCLEOTIDE SEQUENCE</scope>
    <source>
        <tissue evidence="2">Shoot tissue taken approximately 20 cm above the soil surface</tissue>
    </source>
</reference>
<organism evidence="2">
    <name type="scientific">Arundo donax</name>
    <name type="common">Giant reed</name>
    <name type="synonym">Donax arundinaceus</name>
    <dbReference type="NCBI Taxonomy" id="35708"/>
    <lineage>
        <taxon>Eukaryota</taxon>
        <taxon>Viridiplantae</taxon>
        <taxon>Streptophyta</taxon>
        <taxon>Embryophyta</taxon>
        <taxon>Tracheophyta</taxon>
        <taxon>Spermatophyta</taxon>
        <taxon>Magnoliopsida</taxon>
        <taxon>Liliopsida</taxon>
        <taxon>Poales</taxon>
        <taxon>Poaceae</taxon>
        <taxon>PACMAD clade</taxon>
        <taxon>Arundinoideae</taxon>
        <taxon>Arundineae</taxon>
        <taxon>Arundo</taxon>
    </lineage>
</organism>
<protein>
    <submittedName>
        <fullName evidence="2">Uncharacterized protein</fullName>
    </submittedName>
</protein>
<evidence type="ECO:0000256" key="1">
    <source>
        <dbReference type="SAM" id="MobiDB-lite"/>
    </source>
</evidence>
<reference evidence="2" key="1">
    <citation type="submission" date="2014-09" db="EMBL/GenBank/DDBJ databases">
        <authorList>
            <person name="Magalhaes I.L.F."/>
            <person name="Oliveira U."/>
            <person name="Santos F.R."/>
            <person name="Vidigal T.H.D.A."/>
            <person name="Brescovit A.D."/>
            <person name="Santos A.J."/>
        </authorList>
    </citation>
    <scope>NUCLEOTIDE SEQUENCE</scope>
    <source>
        <tissue evidence="2">Shoot tissue taken approximately 20 cm above the soil surface</tissue>
    </source>
</reference>
<accession>A0A0A9BVP7</accession>
<feature type="region of interest" description="Disordered" evidence="1">
    <location>
        <begin position="30"/>
        <end position="63"/>
    </location>
</feature>
<sequence>MRPPSLSVYSNLPIVSSVSGSMTMEPLMVSVRQSTRPSPSKTTPVLELSVSEEPEKRLASWPT</sequence>
<name>A0A0A9BVP7_ARUDO</name>
<feature type="compositionally biased region" description="Basic and acidic residues" evidence="1">
    <location>
        <begin position="53"/>
        <end position="63"/>
    </location>
</feature>
<proteinExistence type="predicted"/>
<dbReference type="EMBL" id="GBRH01231617">
    <property type="protein sequence ID" value="JAD66278.1"/>
    <property type="molecule type" value="Transcribed_RNA"/>
</dbReference>
<feature type="compositionally biased region" description="Polar residues" evidence="1">
    <location>
        <begin position="31"/>
        <end position="43"/>
    </location>
</feature>